<reference evidence="2 3" key="1">
    <citation type="submission" date="2019-01" db="EMBL/GenBank/DDBJ databases">
        <title>Flavobacterium sp. nov. isolated from arctic soil.</title>
        <authorList>
            <person name="Kim D.-U."/>
        </authorList>
    </citation>
    <scope>NUCLEOTIDE SEQUENCE [LARGE SCALE GENOMIC DNA]</scope>
    <source>
        <strain evidence="2 3">Kopri-42</strain>
    </source>
</reference>
<dbReference type="Pfam" id="PF04972">
    <property type="entry name" value="BON"/>
    <property type="match status" value="1"/>
</dbReference>
<evidence type="ECO:0000313" key="3">
    <source>
        <dbReference type="Proteomes" id="UP000253235"/>
    </source>
</evidence>
<accession>A0A482TI37</accession>
<protein>
    <submittedName>
        <fullName evidence="2">BON domain-containing protein</fullName>
    </submittedName>
</protein>
<dbReference type="RefSeq" id="WP_113666028.1">
    <property type="nucleotide sequence ID" value="NZ_QNVY02000002.1"/>
</dbReference>
<sequence>MIFRGNWNTLNDTIKVKVINGWVTLSGEIEWNYQKEAAKLIITNLIGVKCVRNAISIKSQNKGQIDKLTLQIALQNNRNLDCKKN</sequence>
<comment type="caution">
    <text evidence="2">The sequence shown here is derived from an EMBL/GenBank/DDBJ whole genome shotgun (WGS) entry which is preliminary data.</text>
</comment>
<dbReference type="Proteomes" id="UP000253235">
    <property type="component" value="Unassembled WGS sequence"/>
</dbReference>
<dbReference type="Gene3D" id="3.30.1340.30">
    <property type="match status" value="1"/>
</dbReference>
<evidence type="ECO:0000313" key="2">
    <source>
        <dbReference type="EMBL" id="RYJ51891.1"/>
    </source>
</evidence>
<evidence type="ECO:0000259" key="1">
    <source>
        <dbReference type="PROSITE" id="PS50914"/>
    </source>
</evidence>
<organism evidence="2 3">
    <name type="scientific">Flavobacterium petrolei</name>
    <dbReference type="NCBI Taxonomy" id="2259594"/>
    <lineage>
        <taxon>Bacteria</taxon>
        <taxon>Pseudomonadati</taxon>
        <taxon>Bacteroidota</taxon>
        <taxon>Flavobacteriia</taxon>
        <taxon>Flavobacteriales</taxon>
        <taxon>Flavobacteriaceae</taxon>
        <taxon>Flavobacterium</taxon>
    </lineage>
</organism>
<name>A0A482TI37_9FLAO</name>
<dbReference type="EMBL" id="QNVY02000002">
    <property type="protein sequence ID" value="RYJ51891.1"/>
    <property type="molecule type" value="Genomic_DNA"/>
</dbReference>
<dbReference type="OrthoDB" id="870892at2"/>
<dbReference type="AlphaFoldDB" id="A0A482TI37"/>
<dbReference type="PROSITE" id="PS50914">
    <property type="entry name" value="BON"/>
    <property type="match status" value="1"/>
</dbReference>
<dbReference type="InterPro" id="IPR007055">
    <property type="entry name" value="BON_dom"/>
</dbReference>
<gene>
    <name evidence="2" type="ORF">DR871_006490</name>
</gene>
<keyword evidence="3" id="KW-1185">Reference proteome</keyword>
<feature type="domain" description="BON" evidence="1">
    <location>
        <begin position="1"/>
        <end position="59"/>
    </location>
</feature>
<proteinExistence type="predicted"/>